<dbReference type="InterPro" id="IPR029058">
    <property type="entry name" value="AB_hydrolase_fold"/>
</dbReference>
<gene>
    <name evidence="6" type="ORF">PPACK8108_LOCUS22336</name>
    <name evidence="5" type="ORF">PPACK8108_LOCUS2452</name>
</gene>
<dbReference type="SUPFAM" id="SSF53474">
    <property type="entry name" value="alpha/beta-Hydrolases"/>
    <property type="match status" value="1"/>
</dbReference>
<dbReference type="GO" id="GO:0016787">
    <property type="term" value="F:hydrolase activity"/>
    <property type="evidence" value="ECO:0007669"/>
    <property type="project" value="UniProtKB-KW"/>
</dbReference>
<comment type="similarity">
    <text evidence="1 3">Belongs to the type-B carboxylesterase/lipase family.</text>
</comment>
<dbReference type="EMBL" id="CALTRL010000415">
    <property type="protein sequence ID" value="CAH7667994.1"/>
    <property type="molecule type" value="Genomic_DNA"/>
</dbReference>
<protein>
    <recommendedName>
        <fullName evidence="3">Carboxylic ester hydrolase</fullName>
        <ecNumber evidence="3">3.1.1.-</ecNumber>
    </recommendedName>
</protein>
<evidence type="ECO:0000259" key="4">
    <source>
        <dbReference type="Pfam" id="PF00135"/>
    </source>
</evidence>
<dbReference type="Pfam" id="PF00135">
    <property type="entry name" value="COesterase"/>
    <property type="match status" value="1"/>
</dbReference>
<dbReference type="Gene3D" id="3.40.50.1820">
    <property type="entry name" value="alpha/beta hydrolase"/>
    <property type="match status" value="1"/>
</dbReference>
<proteinExistence type="inferred from homology"/>
<organism evidence="5 7">
    <name type="scientific">Phakopsora pachyrhizi</name>
    <name type="common">Asian soybean rust disease fungus</name>
    <dbReference type="NCBI Taxonomy" id="170000"/>
    <lineage>
        <taxon>Eukaryota</taxon>
        <taxon>Fungi</taxon>
        <taxon>Dikarya</taxon>
        <taxon>Basidiomycota</taxon>
        <taxon>Pucciniomycotina</taxon>
        <taxon>Pucciniomycetes</taxon>
        <taxon>Pucciniales</taxon>
        <taxon>Phakopsoraceae</taxon>
        <taxon>Phakopsora</taxon>
    </lineage>
</organism>
<keyword evidence="2 3" id="KW-0378">Hydrolase</keyword>
<comment type="caution">
    <text evidence="5">The sequence shown here is derived from an EMBL/GenBank/DDBJ whole genome shotgun (WGS) entry which is preliminary data.</text>
</comment>
<dbReference type="InterPro" id="IPR019819">
    <property type="entry name" value="Carboxylesterase_B_CS"/>
</dbReference>
<dbReference type="Proteomes" id="UP001153365">
    <property type="component" value="Unassembled WGS sequence"/>
</dbReference>
<feature type="domain" description="Carboxylesterase type B" evidence="4">
    <location>
        <begin position="17"/>
        <end position="529"/>
    </location>
</feature>
<evidence type="ECO:0000256" key="1">
    <source>
        <dbReference type="ARBA" id="ARBA00005964"/>
    </source>
</evidence>
<dbReference type="PROSITE" id="PS00122">
    <property type="entry name" value="CARBOXYLESTERASE_B_1"/>
    <property type="match status" value="1"/>
</dbReference>
<accession>A0AAV0AKC6</accession>
<evidence type="ECO:0000256" key="2">
    <source>
        <dbReference type="ARBA" id="ARBA00022801"/>
    </source>
</evidence>
<reference evidence="5" key="1">
    <citation type="submission" date="2022-06" db="EMBL/GenBank/DDBJ databases">
        <authorList>
            <consortium name="SYNGENTA / RWTH Aachen University"/>
        </authorList>
    </citation>
    <scope>NUCLEOTIDE SEQUENCE</scope>
</reference>
<evidence type="ECO:0000256" key="3">
    <source>
        <dbReference type="RuleBase" id="RU361235"/>
    </source>
</evidence>
<name>A0AAV0AKC6_PHAPC</name>
<dbReference type="PANTHER" id="PTHR11559">
    <property type="entry name" value="CARBOXYLESTERASE"/>
    <property type="match status" value="1"/>
</dbReference>
<evidence type="ECO:0000313" key="6">
    <source>
        <dbReference type="EMBL" id="CAH7687538.1"/>
    </source>
</evidence>
<dbReference type="AlphaFoldDB" id="A0AAV0AKC6"/>
<dbReference type="InterPro" id="IPR019826">
    <property type="entry name" value="Carboxylesterase_B_AS"/>
</dbReference>
<dbReference type="InterPro" id="IPR002018">
    <property type="entry name" value="CarbesteraseB"/>
</dbReference>
<keyword evidence="7" id="KW-1185">Reference proteome</keyword>
<sequence length="548" mass="60890">MEYESFKATENCRTNVTVSLDYGKFIGARCNGRYERFTGIPFAEPPVGSLRLQNPIPPRKRYPNFDATRPAPACTQQAPSAGSGFWQTLFTPAMKRVSPMFAPMVEGQEDCLTIDIIRPVLNRRTAKGPLPVMMFIYGGAFVFGSTKTYPGQSLVMKSMRLNQPIIYVAANYRLGAFGFLGGKEVGKAKVGNLGLKDQRLALKWVKKYISRFGGDPKKVMLFGQSAGAMSVAYHLMAYNGKLNGLFRAAICESGSALTASALSDGGGQKTYDILIQQVGCSNSTDTLECLRKVEFQTLADAQNEISGILSIDFYPPQFSVHVDGEFLTDAPRSLINRGKIAKIPLISGNQDDEGTALGFGQVALISHSRFQKFIKKLFNNATESQLKTLLSLYPEDITQGSPFNTGHLNAITPVYKRYSALLGDFVFQSLRRKFMRVIQSKMPTWGYLDCGLKTTPILGSFHTSELLAVFDQVPGIEHLYRANDFQSRWINFAHKLNPNPRGFSKWEKYGIEGKIMKFGPQGSLNMIKDDFRNDSIEFLIENDGILVF</sequence>
<dbReference type="EMBL" id="CALTRL010005887">
    <property type="protein sequence ID" value="CAH7687538.1"/>
    <property type="molecule type" value="Genomic_DNA"/>
</dbReference>
<dbReference type="PROSITE" id="PS00941">
    <property type="entry name" value="CARBOXYLESTERASE_B_2"/>
    <property type="match status" value="1"/>
</dbReference>
<evidence type="ECO:0000313" key="7">
    <source>
        <dbReference type="Proteomes" id="UP001153365"/>
    </source>
</evidence>
<dbReference type="EC" id="3.1.1.-" evidence="3"/>
<evidence type="ECO:0000313" key="5">
    <source>
        <dbReference type="EMBL" id="CAH7667994.1"/>
    </source>
</evidence>
<dbReference type="InterPro" id="IPR050309">
    <property type="entry name" value="Type-B_Carboxylest/Lipase"/>
</dbReference>